<dbReference type="Gene3D" id="2.40.160.130">
    <property type="entry name" value="Capsule assembly protein Wzi"/>
    <property type="match status" value="1"/>
</dbReference>
<comment type="caution">
    <text evidence="1">The sequence shown here is derived from an EMBL/GenBank/DDBJ whole genome shotgun (WGS) entry which is preliminary data.</text>
</comment>
<name>A0A538SIX8_UNCEI</name>
<accession>A0A538SIX8</accession>
<dbReference type="AlphaFoldDB" id="A0A538SIX8"/>
<reference evidence="1 2" key="1">
    <citation type="journal article" date="2019" name="Nat. Microbiol.">
        <title>Mediterranean grassland soil C-N compound turnover is dependent on rainfall and depth, and is mediated by genomically divergent microorganisms.</title>
        <authorList>
            <person name="Diamond S."/>
            <person name="Andeer P.F."/>
            <person name="Li Z."/>
            <person name="Crits-Christoph A."/>
            <person name="Burstein D."/>
            <person name="Anantharaman K."/>
            <person name="Lane K.R."/>
            <person name="Thomas B.C."/>
            <person name="Pan C."/>
            <person name="Northen T.R."/>
            <person name="Banfield J.F."/>
        </authorList>
    </citation>
    <scope>NUCLEOTIDE SEQUENCE [LARGE SCALE GENOMIC DNA]</scope>
    <source>
        <strain evidence="1">WS_3</strain>
    </source>
</reference>
<gene>
    <name evidence="1" type="ORF">E6K73_06055</name>
</gene>
<sequence length="528" mass="58376">MRPARGGTSWTMLPIACGAMVLALAMPDLSAATPYDYIAVGDPLESELRVLDLLDSDALGGRIRLPHLFMRPVQPIELEGLGNPPESTDVVRRISLARIERALGRDRAPLFAPHPLYVSTPRLLEYGSEAQLLELSAGAEGRAEWNRHDRRLLSGSGLEGRVALGLDRLVAFSHYVIGRIDNAHIFADPIIPNNDVIALTEETYLSYTEERGLWGAQFGRSRWHWGPGEEGSLVLSKTSASLTGLAFRVHLSALRADAIALSATLRPAAGEQLAAHRVEWQPADGLRIAVTEAARYRSQGWSPLYFMGAIPYVMVQRLLVQAEPDSLSAYRNNIITAFDAGWRVAEGTRLYGELLIDDLHVRSGKNPNKLAYQVGWEGVGSLGGSRLGWGGEFTRITRFVYTSWFGRDYQSLGRPLGFPIAPDMRHVRVRTTWDPGPDWQLQLLATHTDKGENELDEPFIPHSPRVDAFKFEGVVETTREIEARARWWPASGVDLAIGGGYRWVENPSHVLGGKTQSPTASIEVRLAR</sequence>
<organism evidence="1 2">
    <name type="scientific">Eiseniibacteriota bacterium</name>
    <dbReference type="NCBI Taxonomy" id="2212470"/>
    <lineage>
        <taxon>Bacteria</taxon>
        <taxon>Candidatus Eiseniibacteriota</taxon>
    </lineage>
</organism>
<dbReference type="InterPro" id="IPR038636">
    <property type="entry name" value="Wzi_sf"/>
</dbReference>
<dbReference type="EMBL" id="VBOT01000073">
    <property type="protein sequence ID" value="TMQ51321.1"/>
    <property type="molecule type" value="Genomic_DNA"/>
</dbReference>
<evidence type="ECO:0000313" key="2">
    <source>
        <dbReference type="Proteomes" id="UP000320184"/>
    </source>
</evidence>
<evidence type="ECO:0000313" key="1">
    <source>
        <dbReference type="EMBL" id="TMQ51321.1"/>
    </source>
</evidence>
<protein>
    <submittedName>
        <fullName evidence="1">Capsule assembly Wzi family protein</fullName>
    </submittedName>
</protein>
<proteinExistence type="predicted"/>
<dbReference type="Proteomes" id="UP000320184">
    <property type="component" value="Unassembled WGS sequence"/>
</dbReference>
<dbReference type="InterPro" id="IPR026950">
    <property type="entry name" value="Caps_assemb_Wzi"/>
</dbReference>
<dbReference type="Pfam" id="PF14052">
    <property type="entry name" value="Caps_assemb_Wzi"/>
    <property type="match status" value="1"/>
</dbReference>